<dbReference type="AlphaFoldDB" id="A0AA97DBP9"/>
<proteinExistence type="predicted"/>
<evidence type="ECO:0000313" key="2">
    <source>
        <dbReference type="Proteomes" id="UP001300604"/>
    </source>
</evidence>
<keyword evidence="2" id="KW-1185">Reference proteome</keyword>
<dbReference type="RefSeq" id="WP_275846136.1">
    <property type="nucleotide sequence ID" value="NZ_CP135996.1"/>
</dbReference>
<reference evidence="1" key="2">
    <citation type="submission" date="2024-06" db="EMBL/GenBank/DDBJ databases">
        <title>Caproicibacterium argilliputei sp. nov, a novel caproic acid producing anaerobic bacterium isolated from pit mud.</title>
        <authorList>
            <person name="Xia S."/>
        </authorList>
    </citation>
    <scope>NUCLEOTIDE SEQUENCE</scope>
    <source>
        <strain evidence="1">ZCY20-5</strain>
    </source>
</reference>
<dbReference type="Proteomes" id="UP001300604">
    <property type="component" value="Chromosome"/>
</dbReference>
<dbReference type="KEGG" id="carl:PXC00_01985"/>
<name>A0AA97DBP9_9FIRM</name>
<gene>
    <name evidence="1" type="ORF">PXC00_01985</name>
</gene>
<reference evidence="1" key="1">
    <citation type="submission" date="2023-09" db="EMBL/GenBank/DDBJ databases">
        <authorList>
            <person name="Zeng C."/>
        </authorList>
    </citation>
    <scope>NUCLEOTIDE SEQUENCE</scope>
    <source>
        <strain evidence="1">ZCY20-5</strain>
    </source>
</reference>
<dbReference type="NCBIfam" id="TIGR04223">
    <property type="entry name" value="quorum_AgrD"/>
    <property type="match status" value="1"/>
</dbReference>
<evidence type="ECO:0000313" key="1">
    <source>
        <dbReference type="EMBL" id="WOC32665.1"/>
    </source>
</evidence>
<protein>
    <submittedName>
        <fullName evidence="1">Cyclic lactone autoinducer peptide</fullName>
    </submittedName>
</protein>
<dbReference type="InterPro" id="IPR009229">
    <property type="entry name" value="AgrD"/>
</dbReference>
<sequence>MMNVKKSVCAKVASAAEKAARGALSRSANSTSCYVFYQPKAPKDLKKFRKF</sequence>
<dbReference type="EMBL" id="CP135996">
    <property type="protein sequence ID" value="WOC32665.1"/>
    <property type="molecule type" value="Genomic_DNA"/>
</dbReference>
<accession>A0AA97DBP9</accession>
<organism evidence="1 2">
    <name type="scientific">Caproicibacterium argilliputei</name>
    <dbReference type="NCBI Taxonomy" id="3030016"/>
    <lineage>
        <taxon>Bacteria</taxon>
        <taxon>Bacillati</taxon>
        <taxon>Bacillota</taxon>
        <taxon>Clostridia</taxon>
        <taxon>Eubacteriales</taxon>
        <taxon>Oscillospiraceae</taxon>
        <taxon>Caproicibacterium</taxon>
    </lineage>
</organism>